<keyword evidence="17" id="KW-1185">Reference proteome</keyword>
<keyword evidence="5 9" id="KW-0798">TonB box</keyword>
<keyword evidence="4 8" id="KW-0812">Transmembrane</keyword>
<dbReference type="Gene3D" id="2.40.170.20">
    <property type="entry name" value="TonB-dependent receptor, beta-barrel domain"/>
    <property type="match status" value="1"/>
</dbReference>
<dbReference type="InterPro" id="IPR012910">
    <property type="entry name" value="Plug_dom"/>
</dbReference>
<dbReference type="Gene3D" id="2.60.40.1120">
    <property type="entry name" value="Carboxypeptidase-like, regulatory domain"/>
    <property type="match status" value="1"/>
</dbReference>
<evidence type="ECO:0000313" key="17">
    <source>
        <dbReference type="Proteomes" id="UP000440198"/>
    </source>
</evidence>
<dbReference type="Pfam" id="PF13715">
    <property type="entry name" value="CarbopepD_reg_2"/>
    <property type="match status" value="1"/>
</dbReference>
<dbReference type="Pfam" id="PF00593">
    <property type="entry name" value="TonB_dep_Rec_b-barrel"/>
    <property type="match status" value="1"/>
</dbReference>
<dbReference type="NCBIfam" id="TIGR04056">
    <property type="entry name" value="OMP_RagA_SusC"/>
    <property type="match status" value="1"/>
</dbReference>
<gene>
    <name evidence="12" type="ORF">ERS852397_00209</name>
    <name evidence="14" type="ORF">F2Z09_02045</name>
    <name evidence="13" type="ORF">F2Z22_02780</name>
</gene>
<dbReference type="InterPro" id="IPR036942">
    <property type="entry name" value="Beta-barrel_TonB_sf"/>
</dbReference>
<dbReference type="GO" id="GO:0009279">
    <property type="term" value="C:cell outer membrane"/>
    <property type="evidence" value="ECO:0007669"/>
    <property type="project" value="UniProtKB-SubCell"/>
</dbReference>
<keyword evidence="6 8" id="KW-0472">Membrane</keyword>
<dbReference type="InterPro" id="IPR023996">
    <property type="entry name" value="TonB-dep_OMP_SusC/RagA"/>
</dbReference>
<evidence type="ECO:0000256" key="5">
    <source>
        <dbReference type="ARBA" id="ARBA00023077"/>
    </source>
</evidence>
<dbReference type="PROSITE" id="PS52016">
    <property type="entry name" value="TONB_DEPENDENT_REC_3"/>
    <property type="match status" value="1"/>
</dbReference>
<feature type="domain" description="TonB-dependent receptor-like beta-barrel" evidence="10">
    <location>
        <begin position="451"/>
        <end position="945"/>
    </location>
</feature>
<keyword evidence="7 8" id="KW-0998">Cell outer membrane</keyword>
<dbReference type="EMBL" id="VWAG01000002">
    <property type="protein sequence ID" value="KAA5260044.1"/>
    <property type="molecule type" value="Genomic_DNA"/>
</dbReference>
<dbReference type="Pfam" id="PF07715">
    <property type="entry name" value="Plug"/>
    <property type="match status" value="1"/>
</dbReference>
<keyword evidence="2 8" id="KW-0813">Transport</keyword>
<dbReference type="Gene3D" id="2.170.130.10">
    <property type="entry name" value="TonB-dependent receptor, plug domain"/>
    <property type="match status" value="1"/>
</dbReference>
<proteinExistence type="inferred from homology"/>
<dbReference type="Proteomes" id="UP000095517">
    <property type="component" value="Unassembled WGS sequence"/>
</dbReference>
<evidence type="ECO:0000313" key="14">
    <source>
        <dbReference type="EMBL" id="KAA5260044.1"/>
    </source>
</evidence>
<dbReference type="InterPro" id="IPR008969">
    <property type="entry name" value="CarboxyPept-like_regulatory"/>
</dbReference>
<dbReference type="EMBL" id="CYZH01000001">
    <property type="protein sequence ID" value="CUN43251.1"/>
    <property type="molecule type" value="Genomic_DNA"/>
</dbReference>
<comment type="subcellular location">
    <subcellularLocation>
        <location evidence="1 8">Cell outer membrane</location>
        <topology evidence="1 8">Multi-pass membrane protein</topology>
    </subcellularLocation>
</comment>
<evidence type="ECO:0000256" key="8">
    <source>
        <dbReference type="PROSITE-ProRule" id="PRU01360"/>
    </source>
</evidence>
<evidence type="ECO:0000313" key="12">
    <source>
        <dbReference type="EMBL" id="CUN43251.1"/>
    </source>
</evidence>
<dbReference type="EMBL" id="VWAK01000003">
    <property type="protein sequence ID" value="KAA5232299.1"/>
    <property type="molecule type" value="Genomic_DNA"/>
</dbReference>
<evidence type="ECO:0000256" key="3">
    <source>
        <dbReference type="ARBA" id="ARBA00022452"/>
    </source>
</evidence>
<dbReference type="InterPro" id="IPR039426">
    <property type="entry name" value="TonB-dep_rcpt-like"/>
</dbReference>
<evidence type="ECO:0000256" key="1">
    <source>
        <dbReference type="ARBA" id="ARBA00004571"/>
    </source>
</evidence>
<comment type="similarity">
    <text evidence="8 9">Belongs to the TonB-dependent receptor family.</text>
</comment>
<dbReference type="STRING" id="338188.ERS852397_00209"/>
<evidence type="ECO:0000256" key="7">
    <source>
        <dbReference type="ARBA" id="ARBA00023237"/>
    </source>
</evidence>
<evidence type="ECO:0000256" key="6">
    <source>
        <dbReference type="ARBA" id="ARBA00023136"/>
    </source>
</evidence>
<evidence type="ECO:0000259" key="11">
    <source>
        <dbReference type="Pfam" id="PF07715"/>
    </source>
</evidence>
<dbReference type="Proteomes" id="UP000421791">
    <property type="component" value="Unassembled WGS sequence"/>
</dbReference>
<dbReference type="SUPFAM" id="SSF56935">
    <property type="entry name" value="Porins"/>
    <property type="match status" value="1"/>
</dbReference>
<organism evidence="12 15">
    <name type="scientific">Bacteroides finegoldii</name>
    <dbReference type="NCBI Taxonomy" id="338188"/>
    <lineage>
        <taxon>Bacteria</taxon>
        <taxon>Pseudomonadati</taxon>
        <taxon>Bacteroidota</taxon>
        <taxon>Bacteroidia</taxon>
        <taxon>Bacteroidales</taxon>
        <taxon>Bacteroidaceae</taxon>
        <taxon>Bacteroides</taxon>
    </lineage>
</organism>
<evidence type="ECO:0000313" key="15">
    <source>
        <dbReference type="Proteomes" id="UP000095517"/>
    </source>
</evidence>
<dbReference type="Proteomes" id="UP000440198">
    <property type="component" value="Unassembled WGS sequence"/>
</dbReference>
<feature type="domain" description="TonB-dependent receptor plug" evidence="11">
    <location>
        <begin position="120"/>
        <end position="226"/>
    </location>
</feature>
<dbReference type="InterPro" id="IPR023997">
    <property type="entry name" value="TonB-dep_OMP_SusC/RagA_CS"/>
</dbReference>
<dbReference type="NCBIfam" id="TIGR04057">
    <property type="entry name" value="SusC_RagA_signa"/>
    <property type="match status" value="1"/>
</dbReference>
<evidence type="ECO:0000259" key="10">
    <source>
        <dbReference type="Pfam" id="PF00593"/>
    </source>
</evidence>
<evidence type="ECO:0000256" key="4">
    <source>
        <dbReference type="ARBA" id="ARBA00022692"/>
    </source>
</evidence>
<dbReference type="RefSeq" id="WP_007754456.1">
    <property type="nucleotide sequence ID" value="NZ_CABIXA010000001.1"/>
</dbReference>
<dbReference type="InterPro" id="IPR037066">
    <property type="entry name" value="Plug_dom_sf"/>
</dbReference>
<evidence type="ECO:0000256" key="2">
    <source>
        <dbReference type="ARBA" id="ARBA00022448"/>
    </source>
</evidence>
<evidence type="ECO:0000313" key="16">
    <source>
        <dbReference type="Proteomes" id="UP000421791"/>
    </source>
</evidence>
<keyword evidence="12" id="KW-0675">Receptor</keyword>
<accession>A0A173WUV0</accession>
<keyword evidence="3 8" id="KW-1134">Transmembrane beta strand</keyword>
<dbReference type="AlphaFoldDB" id="A0A173WUV0"/>
<reference evidence="16 17" key="2">
    <citation type="journal article" date="2019" name="Nat. Med.">
        <title>A library of human gut bacterial isolates paired with longitudinal multiomics data enables mechanistic microbiome research.</title>
        <authorList>
            <person name="Poyet M."/>
            <person name="Groussin M."/>
            <person name="Gibbons S.M."/>
            <person name="Avila-Pacheco J."/>
            <person name="Jiang X."/>
            <person name="Kearney S.M."/>
            <person name="Perrotta A.R."/>
            <person name="Berdy B."/>
            <person name="Zhao S."/>
            <person name="Lieberman T.D."/>
            <person name="Swanson P.K."/>
            <person name="Smith M."/>
            <person name="Roesemann S."/>
            <person name="Alexander J.E."/>
            <person name="Rich S.A."/>
            <person name="Livny J."/>
            <person name="Vlamakis H."/>
            <person name="Clish C."/>
            <person name="Bullock K."/>
            <person name="Deik A."/>
            <person name="Scott J."/>
            <person name="Pierce K.A."/>
            <person name="Xavier R.J."/>
            <person name="Alm E.J."/>
        </authorList>
    </citation>
    <scope>NUCLEOTIDE SEQUENCE [LARGE SCALE GENOMIC DNA]</scope>
    <source>
        <strain evidence="14 17">BIOML-A2</strain>
        <strain evidence="13 16">BIOML-A6</strain>
    </source>
</reference>
<dbReference type="GeneID" id="92988054"/>
<evidence type="ECO:0000256" key="9">
    <source>
        <dbReference type="RuleBase" id="RU003357"/>
    </source>
</evidence>
<evidence type="ECO:0000313" key="13">
    <source>
        <dbReference type="EMBL" id="KAA5232299.1"/>
    </source>
</evidence>
<dbReference type="FunFam" id="2.170.130.10:FF:000003">
    <property type="entry name" value="SusC/RagA family TonB-linked outer membrane protein"/>
    <property type="match status" value="1"/>
</dbReference>
<sequence>MRKSILLFVLFSLMNIPLLLFAQGGYRVTGRILSAEDNQPLIGVSVLEKGTSNGVITDIDGNYSITVTKSPATLQFSYIGMRPVDRQVTASTRIDLSMESDAQQVDEVVVVAYGVRKKGTIAGSVSTVKAEKMENVPAASFDQALQGQAPGLMVMSGSGEPSVAASFQIRGINSLSSGTSPLFILDGVPVSSADFNTLNPSDIESISVLKDASSTSIYGARAANGVVVITTKRGLALDKAKVTFRTQLGISQLAQDKWNQMNTEERILFEKEVGLDKGKDYDILRKTDINWLDVVFNNKAMLQNYEVSVNRATDRLNYYVSGNFFDQDGIAQGSGFRRYNMRANADVKASNWLKVGTTSTVSYEEIEQAQTGAYTSVTPISASHFMMPYWNPYKEDGSVASTKDGSWTGTNQNPVDWMQNNPVSYKKYKVLSTLYAEVSPVRGLTIKSQFAADYAHMTAFSQSFPSFSTNNNSGTAGRSSNDRLSLTITNTANYHFTLKEKHDFNFLLGQEGVDAQSEGFSISMRGQNNDLLTNISNGTLAASWSDTAAGTVYSYSYLSFFGRGEYNYDSRYYADFSVRTDASSRFGKDNRWGAFWSVGLMWDMKKENFLKKYDWLTTMRLALSTGTSGNSDIGYYAWQSLVKGGMDYMGETGIYPAQSGNSNLSWEKTWTTNLALHLGFWNRVNLDVELYNKKTTDMLMDVPQSYAVNGSGSRWDNIGAMVNRGVEVTVNGDVLRTKDFSWNLNANFSYNKNKITELYNGVDEYEIASANLKYVVGHSATEFYINRYAGVNPTNGDALWYTKDGEITTEFRDSDKVMTGKSFVAPWQGGFGTTLTWKGISLAAQFSWVADRWVFNNDRYLDEGNGLFETYNQSSRLLYDRWKKPGDVTDIPRYGVTPQMDSRFLEDASFLRLKNLMLSYNFPQTLLKKTNFLTHLRVFAQGQNLLTFTKFSGLDPEGVSNMYQAQYPSTRQFTFGLEVSF</sequence>
<dbReference type="InterPro" id="IPR000531">
    <property type="entry name" value="Beta-barrel_TonB"/>
</dbReference>
<dbReference type="SUPFAM" id="SSF49464">
    <property type="entry name" value="Carboxypeptidase regulatory domain-like"/>
    <property type="match status" value="1"/>
</dbReference>
<name>A0A173WUV0_9BACE</name>
<reference evidence="12 15" key="1">
    <citation type="submission" date="2015-09" db="EMBL/GenBank/DDBJ databases">
        <authorList>
            <consortium name="Pathogen Informatics"/>
        </authorList>
    </citation>
    <scope>NUCLEOTIDE SEQUENCE [LARGE SCALE GENOMIC DNA]</scope>
    <source>
        <strain evidence="12 15">2789STDY5608840</strain>
    </source>
</reference>
<protein>
    <submittedName>
        <fullName evidence="12">Outer membrane receptor proteins, mostly Fe transport</fullName>
    </submittedName>
    <submittedName>
        <fullName evidence="13">TonB-dependent receptor</fullName>
    </submittedName>
</protein>